<proteinExistence type="predicted"/>
<feature type="transmembrane region" description="Helical" evidence="7">
    <location>
        <begin position="402"/>
        <end position="423"/>
    </location>
</feature>
<dbReference type="Pfam" id="PF13855">
    <property type="entry name" value="LRR_8"/>
    <property type="match status" value="1"/>
</dbReference>
<dbReference type="AlphaFoldDB" id="A0AAW1K860"/>
<evidence type="ECO:0000256" key="8">
    <source>
        <dbReference type="SAM" id="SignalP"/>
    </source>
</evidence>
<keyword evidence="7" id="KW-1133">Transmembrane helix</keyword>
<evidence type="ECO:0000256" key="3">
    <source>
        <dbReference type="ARBA" id="ARBA00022729"/>
    </source>
</evidence>
<dbReference type="PANTHER" id="PTHR48064">
    <property type="entry name" value="OS01G0750400 PROTEIN"/>
    <property type="match status" value="1"/>
</dbReference>
<dbReference type="EMBL" id="JBDFQZ010000006">
    <property type="protein sequence ID" value="KAK9714531.1"/>
    <property type="molecule type" value="Genomic_DNA"/>
</dbReference>
<dbReference type="Proteomes" id="UP001443914">
    <property type="component" value="Unassembled WGS sequence"/>
</dbReference>
<evidence type="ECO:0000256" key="2">
    <source>
        <dbReference type="ARBA" id="ARBA00022614"/>
    </source>
</evidence>
<comment type="caution">
    <text evidence="10">The sequence shown here is derived from an EMBL/GenBank/DDBJ whole genome shotgun (WGS) entry which is preliminary data.</text>
</comment>
<dbReference type="InterPro" id="IPR001611">
    <property type="entry name" value="Leu-rich_rpt"/>
</dbReference>
<evidence type="ECO:0000313" key="11">
    <source>
        <dbReference type="Proteomes" id="UP001443914"/>
    </source>
</evidence>
<dbReference type="InterPro" id="IPR032675">
    <property type="entry name" value="LRR_dom_sf"/>
</dbReference>
<evidence type="ECO:0000256" key="5">
    <source>
        <dbReference type="ARBA" id="ARBA00023136"/>
    </source>
</evidence>
<sequence>MKQPFLLCILLSFTFLLLESNTILPLPFPTLQPTTSSTTTLDPKQLRALQSLNFPTSIDPCSNPPSLKSTALCENGKPFQHLVSLHLADCSNDVFLSFAALKSLSTLRDLSFINCPATIATHFPSDLASNLQSFTCINSLRVLTGDMLSQLQNVVNLTASHVPINASGPSVIIDNLPSLSKLTISHANLEGFMPKSWHSTITQIDLSNNKLKGNIHPSITDLENLVSLDLTANRLTGELPTSIGDLIALRNLSLSSNSLSGSIPESMISMPELEYIDLSSNQFNGTIPKFFNKLKRLKYLSLENNNFHGIMPFNQTFIAKLEVFKIGNNMNLCYDNSSFTPNVSLGIAPCDKNGVPVRPPMKAVPSGGDDEDDEGNDFEDEGGGSEVKTSQKSSEQHGSNKAVLGLAIAVSSIAFLLIFLIFISKRFAS</sequence>
<protein>
    <recommendedName>
        <fullName evidence="12">Receptor-like protein 51</fullName>
    </recommendedName>
</protein>
<feature type="region of interest" description="Disordered" evidence="6">
    <location>
        <begin position="356"/>
        <end position="395"/>
    </location>
</feature>
<accession>A0AAW1K860</accession>
<keyword evidence="2" id="KW-0433">Leucine-rich repeat</keyword>
<gene>
    <name evidence="9" type="ORF">RND81_06G101500</name>
    <name evidence="10" type="ORF">RND81_06G101600</name>
</gene>
<dbReference type="FunFam" id="3.80.10.10:FF:000400">
    <property type="entry name" value="Nuclear pore complex protein NUP107"/>
    <property type="match status" value="1"/>
</dbReference>
<keyword evidence="5 7" id="KW-0472">Membrane</keyword>
<comment type="subcellular location">
    <subcellularLocation>
        <location evidence="1">Membrane</location>
    </subcellularLocation>
</comment>
<keyword evidence="7" id="KW-0812">Transmembrane</keyword>
<evidence type="ECO:0000256" key="1">
    <source>
        <dbReference type="ARBA" id="ARBA00004370"/>
    </source>
</evidence>
<dbReference type="SUPFAM" id="SSF52058">
    <property type="entry name" value="L domain-like"/>
    <property type="match status" value="1"/>
</dbReference>
<evidence type="ECO:0000256" key="7">
    <source>
        <dbReference type="SAM" id="Phobius"/>
    </source>
</evidence>
<organism evidence="10 11">
    <name type="scientific">Saponaria officinalis</name>
    <name type="common">Common soapwort</name>
    <name type="synonym">Lychnis saponaria</name>
    <dbReference type="NCBI Taxonomy" id="3572"/>
    <lineage>
        <taxon>Eukaryota</taxon>
        <taxon>Viridiplantae</taxon>
        <taxon>Streptophyta</taxon>
        <taxon>Embryophyta</taxon>
        <taxon>Tracheophyta</taxon>
        <taxon>Spermatophyta</taxon>
        <taxon>Magnoliopsida</taxon>
        <taxon>eudicotyledons</taxon>
        <taxon>Gunneridae</taxon>
        <taxon>Pentapetalae</taxon>
        <taxon>Caryophyllales</taxon>
        <taxon>Caryophyllaceae</taxon>
        <taxon>Caryophylleae</taxon>
        <taxon>Saponaria</taxon>
    </lineage>
</organism>
<evidence type="ECO:0000256" key="6">
    <source>
        <dbReference type="SAM" id="MobiDB-lite"/>
    </source>
</evidence>
<evidence type="ECO:0000313" key="9">
    <source>
        <dbReference type="EMBL" id="KAK9714530.1"/>
    </source>
</evidence>
<evidence type="ECO:0000313" key="10">
    <source>
        <dbReference type="EMBL" id="KAK9714531.1"/>
    </source>
</evidence>
<dbReference type="PANTHER" id="PTHR48064:SF1">
    <property type="entry name" value="RECEPTOR-LIKE PROTEIN 51-RELATED"/>
    <property type="match status" value="1"/>
</dbReference>
<dbReference type="Pfam" id="PF00560">
    <property type="entry name" value="LRR_1"/>
    <property type="match status" value="1"/>
</dbReference>
<dbReference type="InterPro" id="IPR053038">
    <property type="entry name" value="RLP_Defense"/>
</dbReference>
<evidence type="ECO:0000256" key="4">
    <source>
        <dbReference type="ARBA" id="ARBA00022737"/>
    </source>
</evidence>
<dbReference type="Gene3D" id="3.80.10.10">
    <property type="entry name" value="Ribonuclease Inhibitor"/>
    <property type="match status" value="2"/>
</dbReference>
<dbReference type="EMBL" id="JBDFQZ010000006">
    <property type="protein sequence ID" value="KAK9714530.1"/>
    <property type="molecule type" value="Genomic_DNA"/>
</dbReference>
<reference evidence="10 11" key="1">
    <citation type="submission" date="2024-03" db="EMBL/GenBank/DDBJ databases">
        <title>WGS assembly of Saponaria officinalis var. Norfolk2.</title>
        <authorList>
            <person name="Jenkins J."/>
            <person name="Shu S."/>
            <person name="Grimwood J."/>
            <person name="Barry K."/>
            <person name="Goodstein D."/>
            <person name="Schmutz J."/>
            <person name="Leebens-Mack J."/>
            <person name="Osbourn A."/>
        </authorList>
    </citation>
    <scope>NUCLEOTIDE SEQUENCE [LARGE SCALE GENOMIC DNA]</scope>
    <source>
        <strain evidence="11">cv. Norfolk2</strain>
        <strain evidence="10">JIC</strain>
        <tissue evidence="10">Leaf</tissue>
    </source>
</reference>
<evidence type="ECO:0008006" key="12">
    <source>
        <dbReference type="Google" id="ProtNLM"/>
    </source>
</evidence>
<dbReference type="GO" id="GO:0016020">
    <property type="term" value="C:membrane"/>
    <property type="evidence" value="ECO:0007669"/>
    <property type="project" value="UniProtKB-SubCell"/>
</dbReference>
<keyword evidence="11" id="KW-1185">Reference proteome</keyword>
<keyword evidence="3 8" id="KW-0732">Signal</keyword>
<feature type="chain" id="PRO_5044717867" description="Receptor-like protein 51" evidence="8">
    <location>
        <begin position="21"/>
        <end position="429"/>
    </location>
</feature>
<feature type="signal peptide" evidence="8">
    <location>
        <begin position="1"/>
        <end position="20"/>
    </location>
</feature>
<name>A0AAW1K860_SAPOF</name>
<keyword evidence="4" id="KW-0677">Repeat</keyword>
<feature type="compositionally biased region" description="Acidic residues" evidence="6">
    <location>
        <begin position="368"/>
        <end position="383"/>
    </location>
</feature>